<dbReference type="InterPro" id="IPR002455">
    <property type="entry name" value="GPCR3_GABA-B"/>
</dbReference>
<dbReference type="PANTHER" id="PTHR10519:SF20">
    <property type="entry name" value="G-PROTEIN COUPLED RECEPTOR 156-RELATED"/>
    <property type="match status" value="1"/>
</dbReference>
<dbReference type="Pfam" id="PF00003">
    <property type="entry name" value="7tm_3"/>
    <property type="match status" value="1"/>
</dbReference>
<feature type="transmembrane region" description="Helical" evidence="10">
    <location>
        <begin position="196"/>
        <end position="217"/>
    </location>
</feature>
<gene>
    <name evidence="12" type="ORF">BCR43DRAFT_517876</name>
</gene>
<comment type="subcellular location">
    <subcellularLocation>
        <location evidence="1">Membrane</location>
        <topology evidence="1">Multi-pass membrane protein</topology>
    </subcellularLocation>
</comment>
<dbReference type="EMBL" id="MCGN01000010">
    <property type="protein sequence ID" value="ORY91838.1"/>
    <property type="molecule type" value="Genomic_DNA"/>
</dbReference>
<dbReference type="AlphaFoldDB" id="A0A1X2H386"/>
<dbReference type="GO" id="GO:0038039">
    <property type="term" value="C:G protein-coupled receptor heterodimeric complex"/>
    <property type="evidence" value="ECO:0007669"/>
    <property type="project" value="TreeGrafter"/>
</dbReference>
<evidence type="ECO:0000256" key="8">
    <source>
        <dbReference type="ARBA" id="ARBA00023224"/>
    </source>
</evidence>
<dbReference type="InParanoid" id="A0A1X2H386"/>
<comment type="caution">
    <text evidence="12">The sequence shown here is derived from an EMBL/GenBank/DDBJ whole genome shotgun (WGS) entry which is preliminary data.</text>
</comment>
<dbReference type="PROSITE" id="PS50259">
    <property type="entry name" value="G_PROTEIN_RECEP_F3_4"/>
    <property type="match status" value="1"/>
</dbReference>
<dbReference type="OMA" id="MSSPWIN"/>
<keyword evidence="7" id="KW-0325">Glycoprotein</keyword>
<evidence type="ECO:0000256" key="5">
    <source>
        <dbReference type="ARBA" id="ARBA00023136"/>
    </source>
</evidence>
<evidence type="ECO:0000259" key="11">
    <source>
        <dbReference type="PROSITE" id="PS50259"/>
    </source>
</evidence>
<dbReference type="STRING" id="13706.A0A1X2H386"/>
<dbReference type="GO" id="GO:0007214">
    <property type="term" value="P:gamma-aminobutyric acid signaling pathway"/>
    <property type="evidence" value="ECO:0007669"/>
    <property type="project" value="TreeGrafter"/>
</dbReference>
<feature type="transmembrane region" description="Helical" evidence="10">
    <location>
        <begin position="264"/>
        <end position="284"/>
    </location>
</feature>
<dbReference type="InterPro" id="IPR000337">
    <property type="entry name" value="GPCR_3"/>
</dbReference>
<feature type="region of interest" description="Disordered" evidence="9">
    <location>
        <begin position="462"/>
        <end position="484"/>
    </location>
</feature>
<evidence type="ECO:0000313" key="12">
    <source>
        <dbReference type="EMBL" id="ORY91838.1"/>
    </source>
</evidence>
<name>A0A1X2H386_SYNRA</name>
<feature type="compositionally biased region" description="Basic and acidic residues" evidence="9">
    <location>
        <begin position="475"/>
        <end position="484"/>
    </location>
</feature>
<dbReference type="PANTHER" id="PTHR10519">
    <property type="entry name" value="GABA-B RECEPTOR"/>
    <property type="match status" value="1"/>
</dbReference>
<evidence type="ECO:0000256" key="10">
    <source>
        <dbReference type="SAM" id="Phobius"/>
    </source>
</evidence>
<feature type="transmembrane region" description="Helical" evidence="10">
    <location>
        <begin position="75"/>
        <end position="98"/>
    </location>
</feature>
<evidence type="ECO:0000256" key="6">
    <source>
        <dbReference type="ARBA" id="ARBA00023170"/>
    </source>
</evidence>
<proteinExistence type="predicted"/>
<dbReference type="GO" id="GO:0004965">
    <property type="term" value="F:G protein-coupled GABA receptor activity"/>
    <property type="evidence" value="ECO:0007669"/>
    <property type="project" value="InterPro"/>
</dbReference>
<evidence type="ECO:0000256" key="9">
    <source>
        <dbReference type="SAM" id="MobiDB-lite"/>
    </source>
</evidence>
<keyword evidence="5 10" id="KW-0472">Membrane</keyword>
<dbReference type="Proteomes" id="UP000242180">
    <property type="component" value="Unassembled WGS sequence"/>
</dbReference>
<dbReference type="PRINTS" id="PR01176">
    <property type="entry name" value="GABABRECEPTR"/>
</dbReference>
<dbReference type="OrthoDB" id="5984008at2759"/>
<sequence>MAGDLTLTQPPVYHDQSTTPPSGIPTQTALNPGFTSPMAITIVSFVGLGAFLALAMMTVVMLYRKHEVFKASSPLFCVLELIGFTLCYVSTLFFMAFRSKFDCIMIPITFHVGLSLVLANLIAKNYRIYRIFNNIFITRTVVTDLQLLKVSGSMIFVETILLVLWLCTSDIKTIHVPVSFTAYIVGCSYQGPGTKVYVALLTTMAAGQLAFATFLAIKTRAVGKSYSKYSEYRQIGISVYNIFFSALIGFVIYSVPTMDYYTRHYLTGFTVVWATTFSMLILFLPKMHAFFFGKDKSSGGGKHSDLTDRETTTFTHQELISLNHMIATPGAMDPLFANENNPNKENKTVLEAHEARMPVQVVCKYIPFLAAWDMKHIFLLPRVGYFSFFSEKSHKGQVFSYSDASIVSSSEGAYIFRVRGRRLFDVHIQVATPEDLEQWCAWFNSTKGTSSGAFVSSNNTASFLSSSRDTAPTGRGEESKDMELRELTKMKSNLTAERHLLDRQESNITLESVDTCMHAPVLQPMDPQLNNTAMNVPSALAPRLSESVRRRRTTSNGTMDSHTGSTLEDRRRHTPSSIRLPMLDTSSTFSEDFQPHERPPPTTATVATPGSERTVVVDAGYDDCKHVQ</sequence>
<feature type="transmembrane region" description="Helical" evidence="10">
    <location>
        <begin position="104"/>
        <end position="126"/>
    </location>
</feature>
<feature type="transmembrane region" description="Helical" evidence="10">
    <location>
        <begin position="38"/>
        <end position="63"/>
    </location>
</feature>
<dbReference type="PRINTS" id="PR00248">
    <property type="entry name" value="GPCRMGR"/>
</dbReference>
<dbReference type="InterPro" id="IPR017978">
    <property type="entry name" value="GPCR_3_C"/>
</dbReference>
<evidence type="ECO:0000256" key="1">
    <source>
        <dbReference type="ARBA" id="ARBA00004141"/>
    </source>
</evidence>
<organism evidence="12 13">
    <name type="scientific">Syncephalastrum racemosum</name>
    <name type="common">Filamentous fungus</name>
    <dbReference type="NCBI Taxonomy" id="13706"/>
    <lineage>
        <taxon>Eukaryota</taxon>
        <taxon>Fungi</taxon>
        <taxon>Fungi incertae sedis</taxon>
        <taxon>Mucoromycota</taxon>
        <taxon>Mucoromycotina</taxon>
        <taxon>Mucoromycetes</taxon>
        <taxon>Mucorales</taxon>
        <taxon>Syncephalastraceae</taxon>
        <taxon>Syncephalastrum</taxon>
    </lineage>
</organism>
<feature type="region of interest" description="Disordered" evidence="9">
    <location>
        <begin position="1"/>
        <end position="24"/>
    </location>
</feature>
<feature type="region of interest" description="Disordered" evidence="9">
    <location>
        <begin position="542"/>
        <end position="614"/>
    </location>
</feature>
<evidence type="ECO:0000256" key="2">
    <source>
        <dbReference type="ARBA" id="ARBA00022692"/>
    </source>
</evidence>
<keyword evidence="3 10" id="KW-1133">Transmembrane helix</keyword>
<accession>A0A1X2H386</accession>
<feature type="compositionally biased region" description="Polar residues" evidence="9">
    <location>
        <begin position="554"/>
        <end position="566"/>
    </location>
</feature>
<keyword evidence="4" id="KW-0297">G-protein coupled receptor</keyword>
<keyword evidence="6 12" id="KW-0675">Receptor</keyword>
<keyword evidence="13" id="KW-1185">Reference proteome</keyword>
<protein>
    <submittedName>
        <fullName evidence="12">7 transmembrane sweet-taste receptor of 3 GCPR-domain-containing protein</fullName>
    </submittedName>
</protein>
<feature type="transmembrane region" description="Helical" evidence="10">
    <location>
        <begin position="238"/>
        <end position="258"/>
    </location>
</feature>
<evidence type="ECO:0000313" key="13">
    <source>
        <dbReference type="Proteomes" id="UP000242180"/>
    </source>
</evidence>
<keyword evidence="2 10" id="KW-0812">Transmembrane</keyword>
<keyword evidence="8" id="KW-0807">Transducer</keyword>
<evidence type="ECO:0000256" key="7">
    <source>
        <dbReference type="ARBA" id="ARBA00023180"/>
    </source>
</evidence>
<reference evidence="12 13" key="1">
    <citation type="submission" date="2016-07" db="EMBL/GenBank/DDBJ databases">
        <title>Pervasive Adenine N6-methylation of Active Genes in Fungi.</title>
        <authorList>
            <consortium name="DOE Joint Genome Institute"/>
            <person name="Mondo S.J."/>
            <person name="Dannebaum R.O."/>
            <person name="Kuo R.C."/>
            <person name="Labutti K."/>
            <person name="Haridas S."/>
            <person name="Kuo A."/>
            <person name="Salamov A."/>
            <person name="Ahrendt S.R."/>
            <person name="Lipzen A."/>
            <person name="Sullivan W."/>
            <person name="Andreopoulos W.B."/>
            <person name="Clum A."/>
            <person name="Lindquist E."/>
            <person name="Daum C."/>
            <person name="Ramamoorthy G.K."/>
            <person name="Gryganskyi A."/>
            <person name="Culley D."/>
            <person name="Magnuson J.K."/>
            <person name="James T.Y."/>
            <person name="O'Malley M.A."/>
            <person name="Stajich J.E."/>
            <person name="Spatafora J.W."/>
            <person name="Visel A."/>
            <person name="Grigoriev I.V."/>
        </authorList>
    </citation>
    <scope>NUCLEOTIDE SEQUENCE [LARGE SCALE GENOMIC DNA]</scope>
    <source>
        <strain evidence="12 13">NRRL 2496</strain>
    </source>
</reference>
<feature type="compositionally biased region" description="Polar residues" evidence="9">
    <location>
        <begin position="15"/>
        <end position="24"/>
    </location>
</feature>
<evidence type="ECO:0000256" key="3">
    <source>
        <dbReference type="ARBA" id="ARBA00022989"/>
    </source>
</evidence>
<feature type="domain" description="G-protein coupled receptors family 3 profile" evidence="11">
    <location>
        <begin position="38"/>
        <end position="298"/>
    </location>
</feature>
<evidence type="ECO:0000256" key="4">
    <source>
        <dbReference type="ARBA" id="ARBA00023040"/>
    </source>
</evidence>
<dbReference type="CDD" id="cd15047">
    <property type="entry name" value="7tmC_GABA-B-like"/>
    <property type="match status" value="1"/>
</dbReference>